<dbReference type="PANTHER" id="PTHR33121">
    <property type="entry name" value="CYCLIC DI-GMP PHOSPHODIESTERASE PDEF"/>
    <property type="match status" value="1"/>
</dbReference>
<dbReference type="InterPro" id="IPR001789">
    <property type="entry name" value="Sig_transdc_resp-reg_receiver"/>
</dbReference>
<protein>
    <submittedName>
        <fullName evidence="3">Phytochrome-like protein cph2</fullName>
    </submittedName>
</protein>
<dbReference type="GO" id="GO:0000160">
    <property type="term" value="P:phosphorelay signal transduction system"/>
    <property type="evidence" value="ECO:0007669"/>
    <property type="project" value="InterPro"/>
</dbReference>
<organism evidence="3">
    <name type="scientific">mine drainage metagenome</name>
    <dbReference type="NCBI Taxonomy" id="410659"/>
    <lineage>
        <taxon>unclassified sequences</taxon>
        <taxon>metagenomes</taxon>
        <taxon>ecological metagenomes</taxon>
    </lineage>
</organism>
<name>A0A1J5RRS0_9ZZZZ</name>
<dbReference type="SUPFAM" id="SSF141868">
    <property type="entry name" value="EAL domain-like"/>
    <property type="match status" value="1"/>
</dbReference>
<dbReference type="GO" id="GO:0071111">
    <property type="term" value="F:cyclic-guanylate-specific phosphodiesterase activity"/>
    <property type="evidence" value="ECO:0007669"/>
    <property type="project" value="InterPro"/>
</dbReference>
<dbReference type="InterPro" id="IPR050706">
    <property type="entry name" value="Cyclic-di-GMP_PDE-like"/>
</dbReference>
<dbReference type="EMBL" id="MLJW01000116">
    <property type="protein sequence ID" value="OIQ98678.1"/>
    <property type="molecule type" value="Genomic_DNA"/>
</dbReference>
<reference evidence="3" key="1">
    <citation type="submission" date="2016-10" db="EMBL/GenBank/DDBJ databases">
        <title>Sequence of Gallionella enrichment culture.</title>
        <authorList>
            <person name="Poehlein A."/>
            <person name="Muehling M."/>
            <person name="Daniel R."/>
        </authorList>
    </citation>
    <scope>NUCLEOTIDE SEQUENCE</scope>
</reference>
<dbReference type="AlphaFoldDB" id="A0A1J5RRS0"/>
<sequence>MKIDELNLLVVEDDDFQRQTLLNMLRSLGAASVVGAGNGKQALEIIRRADSRPVDIAFCDLNMPEMDGMEFLRHLSQEHRNIAIIILSSLDSKLLASVGRMTNMYGIQLLGAVEKPILPSHLKEIFSKYDSSAGKREPQPSPVKSYTLEEIHQGIRANQFVPYFQPKVDLRTGRLIGAEALARWIHPEHGVVSPYAFIPLLEQTRNIDGLTFHILKESAVACRSFHDQGHLLTISVNLSLVSLNDTALADKITRVVREAGVDPQYIVLEITESAAMTDGAHALENLARLCMNGFALSIDDYGTGYSSLQQLTRIAFSELKIDQSFVKDFFANKALRVVVESSIDMAHKLLVKSAAEGVESQRDWDALASIGCDTAQGYFIAMPMDATAFQDFMLNYKPKSIAGMPRQTQHFTHESSKVKILVVDDDSFTRRIILQVLHDFGFSNITDTDNAESAINLFENNAFDLIITDVNMSGMNGLEFTRLIRAGKTYAKPETRIMVLSSFSQTQILGTALALDINGFLVKPIIPAILEEKIAQAMSERLHLHSPLAYEAVKTELNSLSGVTGRAPEAAITLGNGHAASHIEHQPPRRLSLYRLRPGMTLKENVHLKDGTLILSSGHTLSELSINRLIDLKVLLPATGIAIQEYI</sequence>
<dbReference type="PROSITE" id="PS50110">
    <property type="entry name" value="RESPONSE_REGULATORY"/>
    <property type="match status" value="2"/>
</dbReference>
<dbReference type="Pfam" id="PF00072">
    <property type="entry name" value="Response_reg"/>
    <property type="match status" value="2"/>
</dbReference>
<dbReference type="SUPFAM" id="SSF52172">
    <property type="entry name" value="CheY-like"/>
    <property type="match status" value="2"/>
</dbReference>
<feature type="domain" description="Response regulatory" evidence="1">
    <location>
        <begin position="7"/>
        <end position="130"/>
    </location>
</feature>
<dbReference type="Gene3D" id="3.40.50.2300">
    <property type="match status" value="2"/>
</dbReference>
<evidence type="ECO:0000259" key="2">
    <source>
        <dbReference type="PROSITE" id="PS50883"/>
    </source>
</evidence>
<dbReference type="PROSITE" id="PS50883">
    <property type="entry name" value="EAL"/>
    <property type="match status" value="1"/>
</dbReference>
<feature type="domain" description="EAL" evidence="2">
    <location>
        <begin position="144"/>
        <end position="397"/>
    </location>
</feature>
<dbReference type="InterPro" id="IPR001633">
    <property type="entry name" value="EAL_dom"/>
</dbReference>
<gene>
    <name evidence="3" type="primary">cph2_36</name>
    <name evidence="3" type="ORF">GALL_193360</name>
</gene>
<proteinExistence type="predicted"/>
<dbReference type="CDD" id="cd01948">
    <property type="entry name" value="EAL"/>
    <property type="match status" value="1"/>
</dbReference>
<accession>A0A1J5RRS0</accession>
<dbReference type="InterPro" id="IPR035919">
    <property type="entry name" value="EAL_sf"/>
</dbReference>
<comment type="caution">
    <text evidence="3">The sequence shown here is derived from an EMBL/GenBank/DDBJ whole genome shotgun (WGS) entry which is preliminary data.</text>
</comment>
<evidence type="ECO:0000259" key="1">
    <source>
        <dbReference type="PROSITE" id="PS50110"/>
    </source>
</evidence>
<dbReference type="Pfam" id="PF00563">
    <property type="entry name" value="EAL"/>
    <property type="match status" value="1"/>
</dbReference>
<dbReference type="Gene3D" id="3.20.20.450">
    <property type="entry name" value="EAL domain"/>
    <property type="match status" value="1"/>
</dbReference>
<dbReference type="PANTHER" id="PTHR33121:SF71">
    <property type="entry name" value="OXYGEN SENSOR PROTEIN DOSP"/>
    <property type="match status" value="1"/>
</dbReference>
<dbReference type="SMART" id="SM00448">
    <property type="entry name" value="REC"/>
    <property type="match status" value="2"/>
</dbReference>
<feature type="domain" description="Response regulatory" evidence="1">
    <location>
        <begin position="419"/>
        <end position="538"/>
    </location>
</feature>
<dbReference type="SMART" id="SM00052">
    <property type="entry name" value="EAL"/>
    <property type="match status" value="1"/>
</dbReference>
<dbReference type="InterPro" id="IPR011006">
    <property type="entry name" value="CheY-like_superfamily"/>
</dbReference>
<evidence type="ECO:0000313" key="3">
    <source>
        <dbReference type="EMBL" id="OIQ98678.1"/>
    </source>
</evidence>